<evidence type="ECO:0000256" key="1">
    <source>
        <dbReference type="SAM" id="MobiDB-lite"/>
    </source>
</evidence>
<organism evidence="2 3">
    <name type="scientific">Fistulifera solaris</name>
    <name type="common">Oleaginous diatom</name>
    <dbReference type="NCBI Taxonomy" id="1519565"/>
    <lineage>
        <taxon>Eukaryota</taxon>
        <taxon>Sar</taxon>
        <taxon>Stramenopiles</taxon>
        <taxon>Ochrophyta</taxon>
        <taxon>Bacillariophyta</taxon>
        <taxon>Bacillariophyceae</taxon>
        <taxon>Bacillariophycidae</taxon>
        <taxon>Naviculales</taxon>
        <taxon>Naviculaceae</taxon>
        <taxon>Fistulifera</taxon>
    </lineage>
</organism>
<keyword evidence="3" id="KW-1185">Reference proteome</keyword>
<dbReference type="EMBL" id="BDSP01000188">
    <property type="protein sequence ID" value="GAX22735.1"/>
    <property type="molecule type" value="Genomic_DNA"/>
</dbReference>
<dbReference type="OrthoDB" id="36719at2759"/>
<dbReference type="InParanoid" id="A0A1Z5K9C9"/>
<dbReference type="InterPro" id="IPR036465">
    <property type="entry name" value="vWFA_dom_sf"/>
</dbReference>
<sequence>MVYNPFSQALNNPPPPASSNPPPYNPAVSTTAATASFTGSASSTPPKKYVRIDGVMKLNPEFKKWKEATEGKPATTVANANVALPVVTNMEDHEALNEASVASGGKKFALSESTNATIEMMQEPEISMEAGMQPDTMVDELGSVLNKYEVPMGLMNKLMMLSEFEVLEFIIDDSGSMTLLSDTLTATKQTQTRWQEAHARLNEMLEILAYVPFQEIQVCFLNRPDRVLLKRQGRDPKSFLADAYRQINACFQRGPMGGTPVFEKLQESFAMGANRSIARYLFCDGTPNGGLLAKEGITKLLINRQNPAQNPMTFLSCSDTDAEVEWMKEVEEIAPYCSECDDFADEAAEVLRDQGLALPFTKGFYLICSLVAASSPEDLDAMDESVPFTKTTLDNLLGVNHDEASYKHYFDHFVKAQHARVVENDDYGRPKKADQLKKNQNWQAHYSDFVRVPVANQIPAVQNFKQQLKQAGGVNRKGKVKSNSTFIFK</sequence>
<accession>A0A1Z5K9C9</accession>
<gene>
    <name evidence="2" type="ORF">FisN_5Hh007</name>
</gene>
<evidence type="ECO:0000313" key="2">
    <source>
        <dbReference type="EMBL" id="GAX22735.1"/>
    </source>
</evidence>
<evidence type="ECO:0000313" key="3">
    <source>
        <dbReference type="Proteomes" id="UP000198406"/>
    </source>
</evidence>
<evidence type="ECO:0008006" key="4">
    <source>
        <dbReference type="Google" id="ProtNLM"/>
    </source>
</evidence>
<dbReference type="AlphaFoldDB" id="A0A1Z5K9C9"/>
<name>A0A1Z5K9C9_FISSO</name>
<dbReference type="Proteomes" id="UP000198406">
    <property type="component" value="Unassembled WGS sequence"/>
</dbReference>
<reference evidence="2 3" key="1">
    <citation type="journal article" date="2015" name="Plant Cell">
        <title>Oil accumulation by the oleaginous diatom Fistulifera solaris as revealed by the genome and transcriptome.</title>
        <authorList>
            <person name="Tanaka T."/>
            <person name="Maeda Y."/>
            <person name="Veluchamy A."/>
            <person name="Tanaka M."/>
            <person name="Abida H."/>
            <person name="Marechal E."/>
            <person name="Bowler C."/>
            <person name="Muto M."/>
            <person name="Sunaga Y."/>
            <person name="Tanaka M."/>
            <person name="Yoshino T."/>
            <person name="Taniguchi T."/>
            <person name="Fukuda Y."/>
            <person name="Nemoto M."/>
            <person name="Matsumoto M."/>
            <person name="Wong P.S."/>
            <person name="Aburatani S."/>
            <person name="Fujibuchi W."/>
        </authorList>
    </citation>
    <scope>NUCLEOTIDE SEQUENCE [LARGE SCALE GENOMIC DNA]</scope>
    <source>
        <strain evidence="2 3">JPCC DA0580</strain>
    </source>
</reference>
<feature type="compositionally biased region" description="Pro residues" evidence="1">
    <location>
        <begin position="12"/>
        <end position="25"/>
    </location>
</feature>
<dbReference type="SUPFAM" id="SSF53300">
    <property type="entry name" value="vWA-like"/>
    <property type="match status" value="1"/>
</dbReference>
<proteinExistence type="predicted"/>
<feature type="compositionally biased region" description="Polar residues" evidence="1">
    <location>
        <begin position="1"/>
        <end position="10"/>
    </location>
</feature>
<comment type="caution">
    <text evidence="2">The sequence shown here is derived from an EMBL/GenBank/DDBJ whole genome shotgun (WGS) entry which is preliminary data.</text>
</comment>
<protein>
    <recommendedName>
        <fullName evidence="4">VWFA domain-containing protein</fullName>
    </recommendedName>
</protein>
<feature type="region of interest" description="Disordered" evidence="1">
    <location>
        <begin position="1"/>
        <end position="26"/>
    </location>
</feature>